<evidence type="ECO:0000256" key="9">
    <source>
        <dbReference type="ARBA" id="ARBA00023065"/>
    </source>
</evidence>
<feature type="transmembrane region" description="Helical" evidence="14">
    <location>
        <begin position="180"/>
        <end position="202"/>
    </location>
</feature>
<dbReference type="PROSITE" id="PS50283">
    <property type="entry name" value="NA_SOLUT_SYMP_3"/>
    <property type="match status" value="1"/>
</dbReference>
<evidence type="ECO:0000256" key="12">
    <source>
        <dbReference type="ARBA" id="ARBA00033708"/>
    </source>
</evidence>
<evidence type="ECO:0000256" key="1">
    <source>
        <dbReference type="ARBA" id="ARBA00004651"/>
    </source>
</evidence>
<feature type="transmembrane region" description="Helical" evidence="14">
    <location>
        <begin position="76"/>
        <end position="97"/>
    </location>
</feature>
<evidence type="ECO:0000256" key="7">
    <source>
        <dbReference type="ARBA" id="ARBA00022989"/>
    </source>
</evidence>
<name>A0A1U9KB55_9BACL</name>
<feature type="transmembrane region" description="Helical" evidence="14">
    <location>
        <begin position="6"/>
        <end position="23"/>
    </location>
</feature>
<keyword evidence="10 14" id="KW-0472">Membrane</keyword>
<keyword evidence="7 14" id="KW-1133">Transmembrane helix</keyword>
<evidence type="ECO:0000256" key="11">
    <source>
        <dbReference type="ARBA" id="ARBA00023201"/>
    </source>
</evidence>
<evidence type="ECO:0000256" key="13">
    <source>
        <dbReference type="RuleBase" id="RU362091"/>
    </source>
</evidence>
<evidence type="ECO:0000256" key="8">
    <source>
        <dbReference type="ARBA" id="ARBA00023053"/>
    </source>
</evidence>
<dbReference type="InterPro" id="IPR050277">
    <property type="entry name" value="Sodium:Solute_Symporter"/>
</dbReference>
<keyword evidence="9" id="KW-0406">Ion transport</keyword>
<keyword evidence="16" id="KW-1185">Reference proteome</keyword>
<evidence type="ECO:0000256" key="2">
    <source>
        <dbReference type="ARBA" id="ARBA00006434"/>
    </source>
</evidence>
<dbReference type="InterPro" id="IPR038377">
    <property type="entry name" value="Na/Glc_symporter_sf"/>
</dbReference>
<evidence type="ECO:0000256" key="5">
    <source>
        <dbReference type="ARBA" id="ARBA00022692"/>
    </source>
</evidence>
<comment type="similarity">
    <text evidence="2 13">Belongs to the sodium:solute symporter (SSF) (TC 2.A.21) family.</text>
</comment>
<dbReference type="PANTHER" id="PTHR48086:SF3">
    <property type="entry name" value="SODIUM_PROLINE SYMPORTER"/>
    <property type="match status" value="1"/>
</dbReference>
<feature type="transmembrane region" description="Helical" evidence="14">
    <location>
        <begin position="118"/>
        <end position="136"/>
    </location>
</feature>
<keyword evidence="8" id="KW-0915">Sodium</keyword>
<dbReference type="InterPro" id="IPR001734">
    <property type="entry name" value="Na/solute_symporter"/>
</dbReference>
<feature type="transmembrane region" description="Helical" evidence="14">
    <location>
        <begin position="35"/>
        <end position="56"/>
    </location>
</feature>
<dbReference type="Pfam" id="PF00474">
    <property type="entry name" value="SSF"/>
    <property type="match status" value="1"/>
</dbReference>
<dbReference type="KEGG" id="ntr:B0W44_17465"/>
<organism evidence="15 16">
    <name type="scientific">Novibacillus thermophilus</name>
    <dbReference type="NCBI Taxonomy" id="1471761"/>
    <lineage>
        <taxon>Bacteria</taxon>
        <taxon>Bacillati</taxon>
        <taxon>Bacillota</taxon>
        <taxon>Bacilli</taxon>
        <taxon>Bacillales</taxon>
        <taxon>Thermoactinomycetaceae</taxon>
        <taxon>Novibacillus</taxon>
    </lineage>
</organism>
<dbReference type="RefSeq" id="WP_335582634.1">
    <property type="nucleotide sequence ID" value="NZ_CP019699.1"/>
</dbReference>
<comment type="subcellular location">
    <subcellularLocation>
        <location evidence="1">Cell membrane</location>
        <topology evidence="1">Multi-pass membrane protein</topology>
    </subcellularLocation>
</comment>
<feature type="transmembrane region" description="Helical" evidence="14">
    <location>
        <begin position="142"/>
        <end position="168"/>
    </location>
</feature>
<evidence type="ECO:0000313" key="16">
    <source>
        <dbReference type="Proteomes" id="UP000188603"/>
    </source>
</evidence>
<dbReference type="AlphaFoldDB" id="A0A1U9KB55"/>
<evidence type="ECO:0000256" key="3">
    <source>
        <dbReference type="ARBA" id="ARBA00022448"/>
    </source>
</evidence>
<keyword evidence="5 14" id="KW-0812">Transmembrane</keyword>
<dbReference type="STRING" id="1471761.B0W44_17465"/>
<dbReference type="PANTHER" id="PTHR48086">
    <property type="entry name" value="SODIUM/PROLINE SYMPORTER-RELATED"/>
    <property type="match status" value="1"/>
</dbReference>
<dbReference type="Proteomes" id="UP000188603">
    <property type="component" value="Chromosome"/>
</dbReference>
<gene>
    <name evidence="15" type="ORF">B0W44_17465</name>
</gene>
<proteinExistence type="inferred from homology"/>
<keyword evidence="11" id="KW-0739">Sodium transport</keyword>
<evidence type="ECO:0000256" key="6">
    <source>
        <dbReference type="ARBA" id="ARBA00022847"/>
    </source>
</evidence>
<dbReference type="EMBL" id="CP019699">
    <property type="protein sequence ID" value="AQS57262.1"/>
    <property type="molecule type" value="Genomic_DNA"/>
</dbReference>
<dbReference type="GO" id="GO:0005886">
    <property type="term" value="C:plasma membrane"/>
    <property type="evidence" value="ECO:0007669"/>
    <property type="project" value="UniProtKB-SubCell"/>
</dbReference>
<dbReference type="GO" id="GO:0015293">
    <property type="term" value="F:symporter activity"/>
    <property type="evidence" value="ECO:0007669"/>
    <property type="project" value="UniProtKB-KW"/>
</dbReference>
<keyword evidence="4" id="KW-1003">Cell membrane</keyword>
<evidence type="ECO:0000256" key="14">
    <source>
        <dbReference type="SAM" id="Phobius"/>
    </source>
</evidence>
<reference evidence="15 16" key="1">
    <citation type="journal article" date="2015" name="Int. J. Syst. Evol. Microbiol.">
        <title>Novibacillus thermophilus gen. nov., sp. nov., a Gram-staining-negative and moderately thermophilic member of the family Thermoactinomycetaceae.</title>
        <authorList>
            <person name="Yang G."/>
            <person name="Chen J."/>
            <person name="Zhou S."/>
        </authorList>
    </citation>
    <scope>NUCLEOTIDE SEQUENCE [LARGE SCALE GENOMIC DNA]</scope>
    <source>
        <strain evidence="15 16">SG-1</strain>
    </source>
</reference>
<sequence>MFNPLLYMVFFLIYTVLILWLGKYGIDRSKTLRDYYTVSGSLGLFLSVSTFGATWFSAASMLGLPGLIYEYGYSAILYSVVCWFLGSLFIIMLAKRLRSYNVVTIPHFFYKRYGSAKLQMFTGLILVITYILYIVIQIRGFGIVISFLLDIPYTVAIFLVYLFLLYTTYGGLFSVARTDALNFCLIIAGSLLAAFTSCSRAARR</sequence>
<comment type="catalytic activity">
    <reaction evidence="12">
        <text>L-proline(in) + Na(+)(in) = L-proline(out) + Na(+)(out)</text>
        <dbReference type="Rhea" id="RHEA:28967"/>
        <dbReference type="ChEBI" id="CHEBI:29101"/>
        <dbReference type="ChEBI" id="CHEBI:60039"/>
    </reaction>
</comment>
<accession>A0A1U9KB55</accession>
<evidence type="ECO:0000313" key="15">
    <source>
        <dbReference type="EMBL" id="AQS57262.1"/>
    </source>
</evidence>
<evidence type="ECO:0008006" key="17">
    <source>
        <dbReference type="Google" id="ProtNLM"/>
    </source>
</evidence>
<keyword evidence="3" id="KW-0813">Transport</keyword>
<evidence type="ECO:0000256" key="4">
    <source>
        <dbReference type="ARBA" id="ARBA00022475"/>
    </source>
</evidence>
<evidence type="ECO:0000256" key="10">
    <source>
        <dbReference type="ARBA" id="ARBA00023136"/>
    </source>
</evidence>
<keyword evidence="6" id="KW-0769">Symport</keyword>
<dbReference type="Gene3D" id="1.20.1730.10">
    <property type="entry name" value="Sodium/glucose cotransporter"/>
    <property type="match status" value="1"/>
</dbReference>
<protein>
    <recommendedName>
        <fullName evidence="17">Sodium:solute symporter</fullName>
    </recommendedName>
</protein>
<dbReference type="GO" id="GO:0006814">
    <property type="term" value="P:sodium ion transport"/>
    <property type="evidence" value="ECO:0007669"/>
    <property type="project" value="UniProtKB-KW"/>
</dbReference>